<comment type="caution">
    <text evidence="3">The sequence shown here is derived from an EMBL/GenBank/DDBJ whole genome shotgun (WGS) entry which is preliminary data.</text>
</comment>
<keyword evidence="1" id="KW-0472">Membrane</keyword>
<dbReference type="EMBL" id="CAJNOJ010000388">
    <property type="protein sequence ID" value="CAF1428573.1"/>
    <property type="molecule type" value="Genomic_DNA"/>
</dbReference>
<keyword evidence="4" id="KW-1185">Reference proteome</keyword>
<name>A0A815N318_ADIRI</name>
<dbReference type="AlphaFoldDB" id="A0A815N318"/>
<organism evidence="3 5">
    <name type="scientific">Adineta ricciae</name>
    <name type="common">Rotifer</name>
    <dbReference type="NCBI Taxonomy" id="249248"/>
    <lineage>
        <taxon>Eukaryota</taxon>
        <taxon>Metazoa</taxon>
        <taxon>Spiralia</taxon>
        <taxon>Gnathifera</taxon>
        <taxon>Rotifera</taxon>
        <taxon>Eurotatoria</taxon>
        <taxon>Bdelloidea</taxon>
        <taxon>Adinetida</taxon>
        <taxon>Adinetidae</taxon>
        <taxon>Adineta</taxon>
    </lineage>
</organism>
<keyword evidence="1" id="KW-1133">Transmembrane helix</keyword>
<evidence type="ECO:0000313" key="2">
    <source>
        <dbReference type="EMBL" id="CAF0948672.1"/>
    </source>
</evidence>
<proteinExistence type="predicted"/>
<dbReference type="Proteomes" id="UP000663852">
    <property type="component" value="Unassembled WGS sequence"/>
</dbReference>
<feature type="transmembrane region" description="Helical" evidence="1">
    <location>
        <begin position="20"/>
        <end position="41"/>
    </location>
</feature>
<gene>
    <name evidence="3" type="ORF">EDS130_LOCUS38040</name>
    <name evidence="2" type="ORF">XAT740_LOCUS10538</name>
</gene>
<evidence type="ECO:0000313" key="5">
    <source>
        <dbReference type="Proteomes" id="UP000663852"/>
    </source>
</evidence>
<dbReference type="Proteomes" id="UP000663828">
    <property type="component" value="Unassembled WGS sequence"/>
</dbReference>
<protein>
    <submittedName>
        <fullName evidence="3">Uncharacterized protein</fullName>
    </submittedName>
</protein>
<accession>A0A815N318</accession>
<reference evidence="3" key="1">
    <citation type="submission" date="2021-02" db="EMBL/GenBank/DDBJ databases">
        <authorList>
            <person name="Nowell W R."/>
        </authorList>
    </citation>
    <scope>NUCLEOTIDE SEQUENCE</scope>
</reference>
<sequence>MSSTVDVQTTIKATHWLNYVFAIPMIIFGLIGSILTALVFARRRAFWQNPIITTIHRLIVLANGFGIVLCCSEEPFP</sequence>
<evidence type="ECO:0000313" key="4">
    <source>
        <dbReference type="Proteomes" id="UP000663828"/>
    </source>
</evidence>
<evidence type="ECO:0000256" key="1">
    <source>
        <dbReference type="SAM" id="Phobius"/>
    </source>
</evidence>
<evidence type="ECO:0000313" key="3">
    <source>
        <dbReference type="EMBL" id="CAF1428573.1"/>
    </source>
</evidence>
<keyword evidence="1" id="KW-0812">Transmembrane</keyword>
<dbReference type="EMBL" id="CAJNOR010000563">
    <property type="protein sequence ID" value="CAF0948672.1"/>
    <property type="molecule type" value="Genomic_DNA"/>
</dbReference>